<dbReference type="RefSeq" id="XP_014520336.1">
    <property type="nucleotide sequence ID" value="XM_014664850.2"/>
</dbReference>
<reference evidence="2" key="1">
    <citation type="journal article" date="2014" name="Nat. Commun.">
        <title>Genome sequence of mungbean and insights into evolution within Vigna species.</title>
        <authorList>
            <person name="Kang Y.J."/>
            <person name="Kim S.K."/>
            <person name="Kim M.Y."/>
            <person name="Lestari P."/>
            <person name="Kim K.H."/>
            <person name="Ha B.K."/>
            <person name="Jun T.H."/>
            <person name="Hwang W.J."/>
            <person name="Lee T."/>
            <person name="Lee J."/>
            <person name="Shim S."/>
            <person name="Yoon M.Y."/>
            <person name="Jang Y.E."/>
            <person name="Han K.S."/>
            <person name="Taeprayoon P."/>
            <person name="Yoon N."/>
            <person name="Somta P."/>
            <person name="Tanya P."/>
            <person name="Kim K.S."/>
            <person name="Gwag J.G."/>
            <person name="Moon J.K."/>
            <person name="Lee Y.H."/>
            <person name="Park B.S."/>
            <person name="Bombarely A."/>
            <person name="Doyle J.J."/>
            <person name="Jackson S.A."/>
            <person name="Schafleitner R."/>
            <person name="Srinives P."/>
            <person name="Varshney R.K."/>
            <person name="Lee S.H."/>
        </authorList>
    </citation>
    <scope>NUCLEOTIDE SEQUENCE [LARGE SCALE GENOMIC DNA]</scope>
    <source>
        <strain evidence="2">cv. VC1973A</strain>
    </source>
</reference>
<dbReference type="KEGG" id="vra:106777280"/>
<sequence length="179" mass="20403">MSDREDNDSDAPEEFTTEQGLRQDEEIQRVQRENKSRVVREAKERRRKWAQNITPRPSKAGKKSQIVIDSEPQQKPKAADGFLPEDIVQMLAARENHVSFSDTKEEKDEKKSTTSRKRKSRKSGLKPVILSKIGPPQCSNSALEFLKERKMSVRRSSSVLNNSKRALSLLSRSGVLGRK</sequence>
<feature type="region of interest" description="Disordered" evidence="1">
    <location>
        <begin position="1"/>
        <end position="133"/>
    </location>
</feature>
<feature type="compositionally biased region" description="Basic residues" evidence="1">
    <location>
        <begin position="113"/>
        <end position="124"/>
    </location>
</feature>
<feature type="compositionally biased region" description="Basic and acidic residues" evidence="1">
    <location>
        <begin position="21"/>
        <end position="44"/>
    </location>
</feature>
<dbReference type="PANTHER" id="PTHR36387:SF2">
    <property type="entry name" value="UDP-N-ACETYLMURAMOYL-L-ALANYL-D-GLUTAMATE-2, 6-DIAMINOPIMELATE LIGASE"/>
    <property type="match status" value="1"/>
</dbReference>
<protein>
    <submittedName>
        <fullName evidence="3">Uncharacterized protein LOC106777280</fullName>
    </submittedName>
</protein>
<evidence type="ECO:0000313" key="3">
    <source>
        <dbReference type="RefSeq" id="XP_014520336.1"/>
    </source>
</evidence>
<evidence type="ECO:0000256" key="1">
    <source>
        <dbReference type="SAM" id="MobiDB-lite"/>
    </source>
</evidence>
<dbReference type="GeneID" id="106777280"/>
<dbReference type="AlphaFoldDB" id="A0A1S3VPM7"/>
<dbReference type="STRING" id="3916.A0A1S3VPM7"/>
<feature type="compositionally biased region" description="Basic and acidic residues" evidence="1">
    <location>
        <begin position="94"/>
        <end position="112"/>
    </location>
</feature>
<gene>
    <name evidence="3" type="primary">LOC106777280</name>
</gene>
<dbReference type="Proteomes" id="UP000087766">
    <property type="component" value="Chromosome 11"/>
</dbReference>
<name>A0A1S3VPM7_VIGRR</name>
<proteinExistence type="predicted"/>
<dbReference type="OrthoDB" id="1869542at2759"/>
<reference evidence="3" key="2">
    <citation type="submission" date="2025-08" db="UniProtKB">
        <authorList>
            <consortium name="RefSeq"/>
        </authorList>
    </citation>
    <scope>IDENTIFICATION</scope>
    <source>
        <tissue evidence="3">Leaf</tissue>
    </source>
</reference>
<accession>A0A1S3VPM7</accession>
<keyword evidence="2" id="KW-1185">Reference proteome</keyword>
<evidence type="ECO:0000313" key="2">
    <source>
        <dbReference type="Proteomes" id="UP000087766"/>
    </source>
</evidence>
<feature type="compositionally biased region" description="Acidic residues" evidence="1">
    <location>
        <begin position="1"/>
        <end position="16"/>
    </location>
</feature>
<organism evidence="2 3">
    <name type="scientific">Vigna radiata var. radiata</name>
    <name type="common">Mung bean</name>
    <name type="synonym">Phaseolus aureus</name>
    <dbReference type="NCBI Taxonomy" id="3916"/>
    <lineage>
        <taxon>Eukaryota</taxon>
        <taxon>Viridiplantae</taxon>
        <taxon>Streptophyta</taxon>
        <taxon>Embryophyta</taxon>
        <taxon>Tracheophyta</taxon>
        <taxon>Spermatophyta</taxon>
        <taxon>Magnoliopsida</taxon>
        <taxon>eudicotyledons</taxon>
        <taxon>Gunneridae</taxon>
        <taxon>Pentapetalae</taxon>
        <taxon>rosids</taxon>
        <taxon>fabids</taxon>
        <taxon>Fabales</taxon>
        <taxon>Fabaceae</taxon>
        <taxon>Papilionoideae</taxon>
        <taxon>50 kb inversion clade</taxon>
        <taxon>NPAAA clade</taxon>
        <taxon>indigoferoid/millettioid clade</taxon>
        <taxon>Phaseoleae</taxon>
        <taxon>Vigna</taxon>
    </lineage>
</organism>
<dbReference type="PANTHER" id="PTHR36387">
    <property type="entry name" value="UDP-N-ACETYLMURAMOYL-L-ALANYL-D-GLUTAMATE-2, 6-DIAMINOPIMELATE LIGASE"/>
    <property type="match status" value="1"/>
</dbReference>